<evidence type="ECO:0000256" key="1">
    <source>
        <dbReference type="SAM" id="MobiDB-lite"/>
    </source>
</evidence>
<feature type="region of interest" description="Disordered" evidence="1">
    <location>
        <begin position="178"/>
        <end position="226"/>
    </location>
</feature>
<name>A0A371DAH7_9APHY</name>
<organism evidence="2 3">
    <name type="scientific">Lentinus brumalis</name>
    <dbReference type="NCBI Taxonomy" id="2498619"/>
    <lineage>
        <taxon>Eukaryota</taxon>
        <taxon>Fungi</taxon>
        <taxon>Dikarya</taxon>
        <taxon>Basidiomycota</taxon>
        <taxon>Agaricomycotina</taxon>
        <taxon>Agaricomycetes</taxon>
        <taxon>Polyporales</taxon>
        <taxon>Polyporaceae</taxon>
        <taxon>Lentinus</taxon>
    </lineage>
</organism>
<dbReference type="Proteomes" id="UP000256964">
    <property type="component" value="Unassembled WGS sequence"/>
</dbReference>
<dbReference type="STRING" id="139420.A0A371DAH7"/>
<feature type="compositionally biased region" description="Low complexity" evidence="1">
    <location>
        <begin position="204"/>
        <end position="222"/>
    </location>
</feature>
<dbReference type="AlphaFoldDB" id="A0A371DAH7"/>
<evidence type="ECO:0000313" key="3">
    <source>
        <dbReference type="Proteomes" id="UP000256964"/>
    </source>
</evidence>
<proteinExistence type="predicted"/>
<accession>A0A371DAH7</accession>
<gene>
    <name evidence="2" type="ORF">OH76DRAFT_1482925</name>
</gene>
<protein>
    <submittedName>
        <fullName evidence="2">Uncharacterized protein</fullName>
    </submittedName>
</protein>
<keyword evidence="3" id="KW-1185">Reference proteome</keyword>
<dbReference type="OrthoDB" id="2757227at2759"/>
<sequence>MTEGTSKNYYVILGGNNPGIYDTRPANVALHDFKPLVPIVVVCTNREDAESIFLLHHCIFSVVDADDAHGMIYRLQHWKDTTADLQVNRPIYAVKCGMQTGVFVGYSWSDIEHFITVPAGKKYSPRWEGFFTIVDALVFMVKKPGYNLPLVSSGAPLPPPPTPTRTKQLRFDFPALSSTSEASGRLQVPASPTKTEFVGPSRAGSPVKTTTTPSSASTAGRSLTPASRGVDELTAAFRDVLGGSPGLMFLRRFVRAPPSMGGMGNPPLPPLMFGEEADELLQRSGVEGADLLTLLQIRVHARTVESFTHHVGLSLGWSTRDATRLWDIMKVPDL</sequence>
<reference evidence="2 3" key="1">
    <citation type="journal article" date="2018" name="Biotechnol. Biofuels">
        <title>Integrative visual omics of the white-rot fungus Polyporus brumalis exposes the biotechnological potential of its oxidative enzymes for delignifying raw plant biomass.</title>
        <authorList>
            <person name="Miyauchi S."/>
            <person name="Rancon A."/>
            <person name="Drula E."/>
            <person name="Hage H."/>
            <person name="Chaduli D."/>
            <person name="Favel A."/>
            <person name="Grisel S."/>
            <person name="Henrissat B."/>
            <person name="Herpoel-Gimbert I."/>
            <person name="Ruiz-Duenas F.J."/>
            <person name="Chevret D."/>
            <person name="Hainaut M."/>
            <person name="Lin J."/>
            <person name="Wang M."/>
            <person name="Pangilinan J."/>
            <person name="Lipzen A."/>
            <person name="Lesage-Meessen L."/>
            <person name="Navarro D."/>
            <person name="Riley R."/>
            <person name="Grigoriev I.V."/>
            <person name="Zhou S."/>
            <person name="Raouche S."/>
            <person name="Rosso M.N."/>
        </authorList>
    </citation>
    <scope>NUCLEOTIDE SEQUENCE [LARGE SCALE GENOMIC DNA]</scope>
    <source>
        <strain evidence="2 3">BRFM 1820</strain>
    </source>
</reference>
<evidence type="ECO:0000313" key="2">
    <source>
        <dbReference type="EMBL" id="RDX49544.1"/>
    </source>
</evidence>
<dbReference type="EMBL" id="KZ857404">
    <property type="protein sequence ID" value="RDX49544.1"/>
    <property type="molecule type" value="Genomic_DNA"/>
</dbReference>